<feature type="transmembrane region" description="Helical" evidence="1">
    <location>
        <begin position="40"/>
        <end position="58"/>
    </location>
</feature>
<keyword evidence="1" id="KW-1133">Transmembrane helix</keyword>
<accession>A0ABV4B2X4</accession>
<proteinExistence type="predicted"/>
<evidence type="ECO:0000256" key="1">
    <source>
        <dbReference type="SAM" id="Phobius"/>
    </source>
</evidence>
<dbReference type="EMBL" id="JBGBDC010000004">
    <property type="protein sequence ID" value="MEY2251673.1"/>
    <property type="molecule type" value="Genomic_DNA"/>
</dbReference>
<reference evidence="2 3" key="1">
    <citation type="journal article" date="2016" name="Int. J. Syst. Evol. Microbiol.">
        <title>Description of Comamonas sediminis sp. nov., isolated from lagoon sediments.</title>
        <authorList>
            <person name="Subhash Y."/>
            <person name="Bang J.J."/>
            <person name="You T.H."/>
            <person name="Lee S.S."/>
        </authorList>
    </citation>
    <scope>NUCLEOTIDE SEQUENCE [LARGE SCALE GENOMIC DNA]</scope>
    <source>
        <strain evidence="2 3">JCM 31169</strain>
    </source>
</reference>
<protein>
    <recommendedName>
        <fullName evidence="4">Signal transduction histidine kinase dimerisation/phosphoacceptor domain-containing protein</fullName>
    </recommendedName>
</protein>
<dbReference type="Proteomes" id="UP001562178">
    <property type="component" value="Unassembled WGS sequence"/>
</dbReference>
<evidence type="ECO:0000313" key="2">
    <source>
        <dbReference type="EMBL" id="MEY2251673.1"/>
    </source>
</evidence>
<gene>
    <name evidence="2" type="ORF">AB7A72_11725</name>
</gene>
<dbReference type="RefSeq" id="WP_312462293.1">
    <property type="nucleotide sequence ID" value="NZ_JBGBDC010000004.1"/>
</dbReference>
<keyword evidence="1" id="KW-0472">Membrane</keyword>
<keyword evidence="3" id="KW-1185">Reference proteome</keyword>
<name>A0ABV4B2X4_9BURK</name>
<evidence type="ECO:0008006" key="4">
    <source>
        <dbReference type="Google" id="ProtNLM"/>
    </source>
</evidence>
<sequence>MDSTLKPGLVCLLVVAAAAGAAAAIALVDRWGAGTSSRAAAGWLALWLAVALGVLLGWRWRAAATASRPTAVDPGLRAAAYRQVADRFSHELNNQLGIMSNSAYLIERRSQDPRLDMPVQAMLRAADCASKLGFHLYRLSSSQGRPGQTMDISHWLPSLQDVMALALGKRASLDLHAAPAALQICIDPDALELAMASLLSGIGPKLEPGSRVGLSVHQLETAEGWPIPPGAYVGLHLQMLCVVPPGAVGEGPRPDAQWVPAQQADDAGMQLLGQVVTLEGGHARLREEPGGRVALWVLLPQALSPLRAAT</sequence>
<evidence type="ECO:0000313" key="3">
    <source>
        <dbReference type="Proteomes" id="UP001562178"/>
    </source>
</evidence>
<comment type="caution">
    <text evidence="2">The sequence shown here is derived from an EMBL/GenBank/DDBJ whole genome shotgun (WGS) entry which is preliminary data.</text>
</comment>
<keyword evidence="1" id="KW-0812">Transmembrane</keyword>
<organism evidence="2 3">
    <name type="scientific">Comamonas sediminis</name>
    <dbReference type="NCBI Taxonomy" id="1783360"/>
    <lineage>
        <taxon>Bacteria</taxon>
        <taxon>Pseudomonadati</taxon>
        <taxon>Pseudomonadota</taxon>
        <taxon>Betaproteobacteria</taxon>
        <taxon>Burkholderiales</taxon>
        <taxon>Comamonadaceae</taxon>
        <taxon>Comamonas</taxon>
    </lineage>
</organism>